<evidence type="ECO:0000313" key="3">
    <source>
        <dbReference type="Proteomes" id="UP000824135"/>
    </source>
</evidence>
<reference evidence="2" key="2">
    <citation type="submission" date="2021-04" db="EMBL/GenBank/DDBJ databases">
        <authorList>
            <person name="Gilroy R."/>
        </authorList>
    </citation>
    <scope>NUCLEOTIDE SEQUENCE</scope>
    <source>
        <strain evidence="2">CHK199-9574</strain>
    </source>
</reference>
<dbReference type="GO" id="GO:0016491">
    <property type="term" value="F:oxidoreductase activity"/>
    <property type="evidence" value="ECO:0007669"/>
    <property type="project" value="InterPro"/>
</dbReference>
<feature type="domain" description="NADP-dependent oxidoreductase" evidence="1">
    <location>
        <begin position="16"/>
        <end position="297"/>
    </location>
</feature>
<dbReference type="PANTHER" id="PTHR43364:SF1">
    <property type="entry name" value="OXIDOREDUCTASE YDHF"/>
    <property type="match status" value="1"/>
</dbReference>
<reference evidence="2" key="1">
    <citation type="journal article" date="2021" name="PeerJ">
        <title>Extensive microbial diversity within the chicken gut microbiome revealed by metagenomics and culture.</title>
        <authorList>
            <person name="Gilroy R."/>
            <person name="Ravi A."/>
            <person name="Getino M."/>
            <person name="Pursley I."/>
            <person name="Horton D.L."/>
            <person name="Alikhan N.F."/>
            <person name="Baker D."/>
            <person name="Gharbi K."/>
            <person name="Hall N."/>
            <person name="Watson M."/>
            <person name="Adriaenssens E.M."/>
            <person name="Foster-Nyarko E."/>
            <person name="Jarju S."/>
            <person name="Secka A."/>
            <person name="Antonio M."/>
            <person name="Oren A."/>
            <person name="Chaudhuri R.R."/>
            <person name="La Ragione R."/>
            <person name="Hildebrand F."/>
            <person name="Pallen M.J."/>
        </authorList>
    </citation>
    <scope>NUCLEOTIDE SEQUENCE</scope>
    <source>
        <strain evidence="2">CHK199-9574</strain>
    </source>
</reference>
<dbReference type="AlphaFoldDB" id="A0A9D1Z7X6"/>
<dbReference type="InterPro" id="IPR050523">
    <property type="entry name" value="AKR_Detox_Biosynth"/>
</dbReference>
<comment type="caution">
    <text evidence="2">The sequence shown here is derived from an EMBL/GenBank/DDBJ whole genome shotgun (WGS) entry which is preliminary data.</text>
</comment>
<sequence length="306" mass="33773">MKEISFGKSGLRVPAVVVGCMRLSGLEGKEQEKFVGGALDLGLNFFDHADIYGRGECERAFGRAVRSLGVARDRLFIQSKCGIVPGVMFDFSAKHILEAVDGILSRLGTDYLDSLLLHRPDALVEPEEVARAFDALEKAGKVRRFGVSNMNPAQIALLKTCVRQDIEADQLQFSPVHASMISAGTEVNMQTEGAVSRDGYVLDYCRLNKITVQAWSPFQYGFFEGVYLNNDKFEKLNAAIGELSEKYGIEGEGAVTAWILRHPADMQMITGTMNLKRLAAIRAGADVQISREEWYKIYMAAGHILP</sequence>
<evidence type="ECO:0000313" key="2">
    <source>
        <dbReference type="EMBL" id="HIY78244.1"/>
    </source>
</evidence>
<evidence type="ECO:0000259" key="1">
    <source>
        <dbReference type="Pfam" id="PF00248"/>
    </source>
</evidence>
<dbReference type="EMBL" id="DXCO01000032">
    <property type="protein sequence ID" value="HIY78244.1"/>
    <property type="molecule type" value="Genomic_DNA"/>
</dbReference>
<dbReference type="InterPro" id="IPR023210">
    <property type="entry name" value="NADP_OxRdtase_dom"/>
</dbReference>
<dbReference type="PANTHER" id="PTHR43364">
    <property type="entry name" value="NADH-SPECIFIC METHYLGLYOXAL REDUCTASE-RELATED"/>
    <property type="match status" value="1"/>
</dbReference>
<dbReference type="InterPro" id="IPR020471">
    <property type="entry name" value="AKR"/>
</dbReference>
<dbReference type="Gene3D" id="3.20.20.100">
    <property type="entry name" value="NADP-dependent oxidoreductase domain"/>
    <property type="match status" value="1"/>
</dbReference>
<dbReference type="SUPFAM" id="SSF51430">
    <property type="entry name" value="NAD(P)-linked oxidoreductase"/>
    <property type="match status" value="1"/>
</dbReference>
<name>A0A9D1Z7X6_9FIRM</name>
<proteinExistence type="predicted"/>
<protein>
    <submittedName>
        <fullName evidence="2">Aldo/keto reductase</fullName>
    </submittedName>
</protein>
<dbReference type="InterPro" id="IPR036812">
    <property type="entry name" value="NAD(P)_OxRdtase_dom_sf"/>
</dbReference>
<accession>A0A9D1Z7X6</accession>
<gene>
    <name evidence="2" type="ORF">H9728_04295</name>
</gene>
<dbReference type="CDD" id="cd19092">
    <property type="entry name" value="AKR_BsYcsN_EcYdhF-like"/>
    <property type="match status" value="1"/>
</dbReference>
<organism evidence="2 3">
    <name type="scientific">Candidatus Borkfalkia excrementavium</name>
    <dbReference type="NCBI Taxonomy" id="2838505"/>
    <lineage>
        <taxon>Bacteria</taxon>
        <taxon>Bacillati</taxon>
        <taxon>Bacillota</taxon>
        <taxon>Clostridia</taxon>
        <taxon>Christensenellales</taxon>
        <taxon>Christensenellaceae</taxon>
        <taxon>Candidatus Borkfalkia</taxon>
    </lineage>
</organism>
<dbReference type="PRINTS" id="PR00069">
    <property type="entry name" value="ALDKETRDTASE"/>
</dbReference>
<dbReference type="Pfam" id="PF00248">
    <property type="entry name" value="Aldo_ket_red"/>
    <property type="match status" value="1"/>
</dbReference>
<dbReference type="Proteomes" id="UP000824135">
    <property type="component" value="Unassembled WGS sequence"/>
</dbReference>
<dbReference type="GO" id="GO:0005829">
    <property type="term" value="C:cytosol"/>
    <property type="evidence" value="ECO:0007669"/>
    <property type="project" value="TreeGrafter"/>
</dbReference>